<dbReference type="RefSeq" id="WP_148376294.1">
    <property type="nucleotide sequence ID" value="NZ_VSIY01000003.1"/>
</dbReference>
<reference evidence="3 4" key="1">
    <citation type="submission" date="2019-08" db="EMBL/GenBank/DDBJ databases">
        <title>Identification of a novel species of the genus Boseongicola.</title>
        <authorList>
            <person name="Zhang X.-Q."/>
        </authorList>
    </citation>
    <scope>NUCLEOTIDE SEQUENCE [LARGE SCALE GENOMIC DNA]</scope>
    <source>
        <strain evidence="3 4">HY14</strain>
    </source>
</reference>
<evidence type="ECO:0000313" key="3">
    <source>
        <dbReference type="EMBL" id="TYB83204.1"/>
    </source>
</evidence>
<dbReference type="PROSITE" id="PS00061">
    <property type="entry name" value="ADH_SHORT"/>
    <property type="match status" value="1"/>
</dbReference>
<dbReference type="PRINTS" id="PR00080">
    <property type="entry name" value="SDRFAMILY"/>
</dbReference>
<dbReference type="PANTHER" id="PTHR42760:SF40">
    <property type="entry name" value="3-OXOACYL-[ACYL-CARRIER-PROTEIN] REDUCTASE, CHLOROPLASTIC"/>
    <property type="match status" value="1"/>
</dbReference>
<dbReference type="InterPro" id="IPR020904">
    <property type="entry name" value="Sc_DH/Rdtase_CS"/>
</dbReference>
<dbReference type="Proteomes" id="UP000322080">
    <property type="component" value="Unassembled WGS sequence"/>
</dbReference>
<comment type="caution">
    <text evidence="3">The sequence shown here is derived from an EMBL/GenBank/DDBJ whole genome shotgun (WGS) entry which is preliminary data.</text>
</comment>
<dbReference type="EMBL" id="VSIY01000003">
    <property type="protein sequence ID" value="TYB83204.1"/>
    <property type="molecule type" value="Genomic_DNA"/>
</dbReference>
<dbReference type="InterPro" id="IPR002347">
    <property type="entry name" value="SDR_fam"/>
</dbReference>
<accession>A0A5D0RRJ2</accession>
<evidence type="ECO:0000256" key="2">
    <source>
        <dbReference type="RuleBase" id="RU000363"/>
    </source>
</evidence>
<dbReference type="SUPFAM" id="SSF51735">
    <property type="entry name" value="NAD(P)-binding Rossmann-fold domains"/>
    <property type="match status" value="1"/>
</dbReference>
<comment type="similarity">
    <text evidence="1 2">Belongs to the short-chain dehydrogenases/reductases (SDR) family.</text>
</comment>
<protein>
    <submittedName>
        <fullName evidence="3">SDR family oxidoreductase</fullName>
    </submittedName>
</protein>
<dbReference type="CDD" id="cd05233">
    <property type="entry name" value="SDR_c"/>
    <property type="match status" value="1"/>
</dbReference>
<organism evidence="3 4">
    <name type="scientific">Maritimibacter fusiformis</name>
    <dbReference type="NCBI Taxonomy" id="2603819"/>
    <lineage>
        <taxon>Bacteria</taxon>
        <taxon>Pseudomonadati</taxon>
        <taxon>Pseudomonadota</taxon>
        <taxon>Alphaproteobacteria</taxon>
        <taxon>Rhodobacterales</taxon>
        <taxon>Roseobacteraceae</taxon>
        <taxon>Maritimibacter</taxon>
    </lineage>
</organism>
<dbReference type="PANTHER" id="PTHR42760">
    <property type="entry name" value="SHORT-CHAIN DEHYDROGENASES/REDUCTASES FAMILY MEMBER"/>
    <property type="match status" value="1"/>
</dbReference>
<dbReference type="PRINTS" id="PR00081">
    <property type="entry name" value="GDHRDH"/>
</dbReference>
<dbReference type="Pfam" id="PF00106">
    <property type="entry name" value="adh_short"/>
    <property type="match status" value="1"/>
</dbReference>
<proteinExistence type="inferred from homology"/>
<gene>
    <name evidence="3" type="ORF">FVF75_03215</name>
</gene>
<keyword evidence="4" id="KW-1185">Reference proteome</keyword>
<dbReference type="GO" id="GO:0030497">
    <property type="term" value="P:fatty acid elongation"/>
    <property type="evidence" value="ECO:0007669"/>
    <property type="project" value="TreeGrafter"/>
</dbReference>
<evidence type="ECO:0000256" key="1">
    <source>
        <dbReference type="ARBA" id="ARBA00006484"/>
    </source>
</evidence>
<dbReference type="AlphaFoldDB" id="A0A5D0RRJ2"/>
<sequence length="294" mass="30216">MITLTGKAIVITGAGDGLGAAYARHAASLGAAVLVNDIVGPDAERVADEITAAGGRAVALPCDISRPGAGRDLVAACRDAFGTITGFVNNAGILRPGKIEAMWPADLRRMFEVNLFGTAQCTQAAVAAFREQGSGGAIVNVASGSQAGDIGLGAYAATKGGIASLTYSWAMELRDTPIRVNAISPLAETAMARTNAALLAEQSASRDVAYTTLPTPETNAPLVSYLLSDAAQGITGQLVRIAGRDLSLVTHPMIAAPVLTGDWDVDAIARAFDETLRDAQPRLGLTYAEPPVTK</sequence>
<dbReference type="Gene3D" id="3.40.50.720">
    <property type="entry name" value="NAD(P)-binding Rossmann-like Domain"/>
    <property type="match status" value="1"/>
</dbReference>
<evidence type="ECO:0000313" key="4">
    <source>
        <dbReference type="Proteomes" id="UP000322080"/>
    </source>
</evidence>
<dbReference type="GO" id="GO:0016616">
    <property type="term" value="F:oxidoreductase activity, acting on the CH-OH group of donors, NAD or NADP as acceptor"/>
    <property type="evidence" value="ECO:0007669"/>
    <property type="project" value="TreeGrafter"/>
</dbReference>
<dbReference type="InterPro" id="IPR036291">
    <property type="entry name" value="NAD(P)-bd_dom_sf"/>
</dbReference>
<name>A0A5D0RRJ2_9RHOB</name>